<dbReference type="AlphaFoldDB" id="A0A7M2GG94"/>
<evidence type="ECO:0000313" key="1">
    <source>
        <dbReference type="EMBL" id="QOT71720.1"/>
    </source>
</evidence>
<evidence type="ECO:0000313" key="2">
    <source>
        <dbReference type="Proteomes" id="UP000593663"/>
    </source>
</evidence>
<protein>
    <submittedName>
        <fullName evidence="1">Uncharacterized protein</fullName>
    </submittedName>
</protein>
<proteinExistence type="predicted"/>
<dbReference type="Proteomes" id="UP000593663">
    <property type="component" value="Chromosome 1"/>
</dbReference>
<dbReference type="EMBL" id="CP060035">
    <property type="protein sequence ID" value="QOT71720.1"/>
    <property type="molecule type" value="Genomic_DNA"/>
</dbReference>
<sequence length="72" mass="8323">MAVVDIKRLLKQEEGVQLFQRSSFAEEVFLIRSLRTRETWEVATEAEATQIYDKEVVKSRNCSTVQKKLGGF</sequence>
<reference evidence="2" key="1">
    <citation type="submission" date="2020-08" db="EMBL/GenBank/DDBJ databases">
        <title>Complete genome sequence of Sphingobium barthaii strain KK22, a high-molecular-weight polycyclic aromatic hydrocarbon-degrading soil bacterium.</title>
        <authorList>
            <person name="Mori J.F."/>
            <person name="Kanaly R.A."/>
        </authorList>
    </citation>
    <scope>NUCLEOTIDE SEQUENCE [LARGE SCALE GENOMIC DNA]</scope>
    <source>
        <strain evidence="2">KK22</strain>
    </source>
</reference>
<organism evidence="1 2">
    <name type="scientific">Sphingobium fuliginis (strain ATCC 27551)</name>
    <dbReference type="NCBI Taxonomy" id="336203"/>
    <lineage>
        <taxon>Bacteria</taxon>
        <taxon>Pseudomonadati</taxon>
        <taxon>Pseudomonadota</taxon>
        <taxon>Alphaproteobacteria</taxon>
        <taxon>Sphingomonadales</taxon>
        <taxon>Sphingomonadaceae</taxon>
        <taxon>Sphingobium</taxon>
    </lineage>
</organism>
<dbReference type="RefSeq" id="WP_025552276.1">
    <property type="nucleotide sequence ID" value="NZ_BATN01000193.1"/>
</dbReference>
<gene>
    <name evidence="1" type="ORF">H5V43_00590</name>
</gene>
<dbReference type="KEGG" id="sbar:H5V43_00590"/>
<name>A0A7M2GG94_SPHSA</name>
<accession>A0A7M2GG94</accession>